<dbReference type="Pfam" id="PF09950">
    <property type="entry name" value="Major_capside"/>
    <property type="match status" value="1"/>
</dbReference>
<dbReference type="EMBL" id="BDEV01000133">
    <property type="protein sequence ID" value="GCD63914.1"/>
    <property type="molecule type" value="Genomic_DNA"/>
</dbReference>
<dbReference type="Proteomes" id="UP000287385">
    <property type="component" value="Unassembled WGS sequence"/>
</dbReference>
<dbReference type="RefSeq" id="WP_124297716.1">
    <property type="nucleotide sequence ID" value="NZ_BDEV01000133.1"/>
</dbReference>
<keyword evidence="2" id="KW-1185">Reference proteome</keyword>
<name>A0A401X7X7_ACEPA</name>
<evidence type="ECO:0000313" key="2">
    <source>
        <dbReference type="Proteomes" id="UP000287385"/>
    </source>
</evidence>
<organism evidence="1 2">
    <name type="scientific">Acetobacter pasteurianus NBRC 3278</name>
    <dbReference type="NCBI Taxonomy" id="1226660"/>
    <lineage>
        <taxon>Bacteria</taxon>
        <taxon>Pseudomonadati</taxon>
        <taxon>Pseudomonadota</taxon>
        <taxon>Alphaproteobacteria</taxon>
        <taxon>Acetobacterales</taxon>
        <taxon>Acetobacteraceae</taxon>
        <taxon>Acetobacter</taxon>
    </lineage>
</organism>
<comment type="caution">
    <text evidence="1">The sequence shown here is derived from an EMBL/GenBank/DDBJ whole genome shotgun (WGS) entry which is preliminary data.</text>
</comment>
<proteinExistence type="predicted"/>
<accession>A0A401X7X7</accession>
<reference evidence="1 2" key="1">
    <citation type="submission" date="2016-06" db="EMBL/GenBank/DDBJ databases">
        <title>Acetobacter pasteurianus NBRC 3278 whole genome sequencing project.</title>
        <authorList>
            <person name="Matsutani M."/>
            <person name="Shiwa Y."/>
            <person name="Okamoto-Kainuma A."/>
            <person name="Ishikawa M."/>
            <person name="Koizumi Y."/>
            <person name="Yoshikawa H."/>
            <person name="Yakushi T."/>
            <person name="Matsushita K."/>
        </authorList>
    </citation>
    <scope>NUCLEOTIDE SEQUENCE [LARGE SCALE GENOMIC DNA]</scope>
    <source>
        <strain evidence="1 2">NBRC 3278</strain>
    </source>
</reference>
<gene>
    <name evidence="1" type="ORF">NBRC3278_3007</name>
</gene>
<evidence type="ECO:0008006" key="3">
    <source>
        <dbReference type="Google" id="ProtNLM"/>
    </source>
</evidence>
<protein>
    <recommendedName>
        <fullName evidence="3">DUF2184 domain-containing protein</fullName>
    </recommendedName>
</protein>
<sequence>MDNFQAQLAELNRLGFVMPDAKGMIKDNALLATDAMAMDAQPTLSTTANAGIPAFMSAWIDPNLIKVAFSPMRGGEIAGEVKKGDWVTKTAVFPMVETTGEVSSYGDWNNNGQVNLNPNFPDRQSYHYQVFATWGEQELDLAGQARIQWAAGLREAAALKLNKFQNKTYFFGIDGLRLYGYLNDPRLNAAIVPETKAAGGTSWKNATPEERQDDVIDLINQLRKQTAGMVTTDSAITIGLSPTSMGLLTRKNQFGMSALSLLTDTYKKLRFVEAVEFGDEIGQTVQNMIAVVDQVDTQKTAEAAFTEKLRTHAIVTESSAWKQKMSQGTWGAIIYMPAGVATMTGI</sequence>
<dbReference type="InterPro" id="IPR020049">
    <property type="entry name" value="Major_capsid-like"/>
</dbReference>
<evidence type="ECO:0000313" key="1">
    <source>
        <dbReference type="EMBL" id="GCD63914.1"/>
    </source>
</evidence>
<dbReference type="AlphaFoldDB" id="A0A401X7X7"/>